<accession>A0A9W4DN91</accession>
<evidence type="ECO:0000313" key="2">
    <source>
        <dbReference type="EMBL" id="CAG6393218.1"/>
    </source>
</evidence>
<keyword evidence="3" id="KW-1185">Reference proteome</keyword>
<sequence>MEERHAQSHPVAPGHPGRRPLIHSARGVRSDRDRHHQDAGRLLVRPAVPVGMDDVPLDS</sequence>
<comment type="caution">
    <text evidence="2">The sequence shown here is derived from an EMBL/GenBank/DDBJ whole genome shotgun (WGS) entry which is preliminary data.</text>
</comment>
<gene>
    <name evidence="2" type="ORF">SCOCK_20249</name>
</gene>
<dbReference type="AlphaFoldDB" id="A0A9W4DN91"/>
<dbReference type="EMBL" id="CAJSLV010000048">
    <property type="protein sequence ID" value="CAG6393218.1"/>
    <property type="molecule type" value="Genomic_DNA"/>
</dbReference>
<evidence type="ECO:0000313" key="3">
    <source>
        <dbReference type="Proteomes" id="UP001152519"/>
    </source>
</evidence>
<feature type="compositionally biased region" description="Basic and acidic residues" evidence="1">
    <location>
        <begin position="28"/>
        <end position="39"/>
    </location>
</feature>
<proteinExistence type="predicted"/>
<feature type="region of interest" description="Disordered" evidence="1">
    <location>
        <begin position="1"/>
        <end position="59"/>
    </location>
</feature>
<protein>
    <submittedName>
        <fullName evidence="2">Uncharacterized protein</fullName>
    </submittedName>
</protein>
<dbReference type="Proteomes" id="UP001152519">
    <property type="component" value="Unassembled WGS sequence"/>
</dbReference>
<evidence type="ECO:0000256" key="1">
    <source>
        <dbReference type="SAM" id="MobiDB-lite"/>
    </source>
</evidence>
<organism evidence="2 3">
    <name type="scientific">Actinacidiphila cocklensis</name>
    <dbReference type="NCBI Taxonomy" id="887465"/>
    <lineage>
        <taxon>Bacteria</taxon>
        <taxon>Bacillati</taxon>
        <taxon>Actinomycetota</taxon>
        <taxon>Actinomycetes</taxon>
        <taxon>Kitasatosporales</taxon>
        <taxon>Streptomycetaceae</taxon>
        <taxon>Actinacidiphila</taxon>
    </lineage>
</organism>
<name>A0A9W4DN91_9ACTN</name>
<reference evidence="2" key="1">
    <citation type="submission" date="2021-05" db="EMBL/GenBank/DDBJ databases">
        <authorList>
            <person name="Arsene-Ploetze F."/>
        </authorList>
    </citation>
    <scope>NUCLEOTIDE SEQUENCE</scope>
    <source>
        <strain evidence="2">DSM 42138</strain>
    </source>
</reference>